<keyword evidence="1" id="KW-0479">Metal-binding</keyword>
<dbReference type="EMBL" id="KN822039">
    <property type="protein sequence ID" value="KIM62875.1"/>
    <property type="molecule type" value="Genomic_DNA"/>
</dbReference>
<feature type="domain" description="RING-type" evidence="6">
    <location>
        <begin position="203"/>
        <end position="256"/>
    </location>
</feature>
<dbReference type="AlphaFoldDB" id="A0A0C3DQD9"/>
<feature type="compositionally biased region" description="Acidic residues" evidence="5">
    <location>
        <begin position="536"/>
        <end position="548"/>
    </location>
</feature>
<evidence type="ECO:0000313" key="8">
    <source>
        <dbReference type="Proteomes" id="UP000053989"/>
    </source>
</evidence>
<evidence type="ECO:0000256" key="5">
    <source>
        <dbReference type="SAM" id="MobiDB-lite"/>
    </source>
</evidence>
<accession>A0A0C3DQD9</accession>
<dbReference type="SUPFAM" id="SSF57850">
    <property type="entry name" value="RING/U-box"/>
    <property type="match status" value="1"/>
</dbReference>
<organism evidence="7 8">
    <name type="scientific">Scleroderma citrinum Foug A</name>
    <dbReference type="NCBI Taxonomy" id="1036808"/>
    <lineage>
        <taxon>Eukaryota</taxon>
        <taxon>Fungi</taxon>
        <taxon>Dikarya</taxon>
        <taxon>Basidiomycota</taxon>
        <taxon>Agaricomycotina</taxon>
        <taxon>Agaricomycetes</taxon>
        <taxon>Agaricomycetidae</taxon>
        <taxon>Boletales</taxon>
        <taxon>Sclerodermatineae</taxon>
        <taxon>Sclerodermataceae</taxon>
        <taxon>Scleroderma</taxon>
    </lineage>
</organism>
<feature type="compositionally biased region" description="Basic and acidic residues" evidence="5">
    <location>
        <begin position="28"/>
        <end position="37"/>
    </location>
</feature>
<evidence type="ECO:0000256" key="4">
    <source>
        <dbReference type="PROSITE-ProRule" id="PRU00175"/>
    </source>
</evidence>
<evidence type="ECO:0000256" key="1">
    <source>
        <dbReference type="ARBA" id="ARBA00022723"/>
    </source>
</evidence>
<keyword evidence="2 4" id="KW-0863">Zinc-finger</keyword>
<dbReference type="STRING" id="1036808.A0A0C3DQD9"/>
<dbReference type="InterPro" id="IPR001841">
    <property type="entry name" value="Znf_RING"/>
</dbReference>
<proteinExistence type="predicted"/>
<feature type="compositionally biased region" description="Basic residues" evidence="5">
    <location>
        <begin position="55"/>
        <end position="65"/>
    </location>
</feature>
<dbReference type="InParanoid" id="A0A0C3DQD9"/>
<dbReference type="Pfam" id="PF00097">
    <property type="entry name" value="zf-C3HC4"/>
    <property type="match status" value="1"/>
</dbReference>
<evidence type="ECO:0000256" key="2">
    <source>
        <dbReference type="ARBA" id="ARBA00022771"/>
    </source>
</evidence>
<evidence type="ECO:0000256" key="3">
    <source>
        <dbReference type="ARBA" id="ARBA00022833"/>
    </source>
</evidence>
<protein>
    <recommendedName>
        <fullName evidence="6">RING-type domain-containing protein</fullName>
    </recommendedName>
</protein>
<dbReference type="InterPro" id="IPR013083">
    <property type="entry name" value="Znf_RING/FYVE/PHD"/>
</dbReference>
<feature type="region of interest" description="Disordered" evidence="5">
    <location>
        <begin position="375"/>
        <end position="424"/>
    </location>
</feature>
<reference evidence="8" key="2">
    <citation type="submission" date="2015-01" db="EMBL/GenBank/DDBJ databases">
        <title>Evolutionary Origins and Diversification of the Mycorrhizal Mutualists.</title>
        <authorList>
            <consortium name="DOE Joint Genome Institute"/>
            <consortium name="Mycorrhizal Genomics Consortium"/>
            <person name="Kohler A."/>
            <person name="Kuo A."/>
            <person name="Nagy L.G."/>
            <person name="Floudas D."/>
            <person name="Copeland A."/>
            <person name="Barry K.W."/>
            <person name="Cichocki N."/>
            <person name="Veneault-Fourrey C."/>
            <person name="LaButti K."/>
            <person name="Lindquist E.A."/>
            <person name="Lipzen A."/>
            <person name="Lundell T."/>
            <person name="Morin E."/>
            <person name="Murat C."/>
            <person name="Riley R."/>
            <person name="Ohm R."/>
            <person name="Sun H."/>
            <person name="Tunlid A."/>
            <person name="Henrissat B."/>
            <person name="Grigoriev I.V."/>
            <person name="Hibbett D.S."/>
            <person name="Martin F."/>
        </authorList>
    </citation>
    <scope>NUCLEOTIDE SEQUENCE [LARGE SCALE GENOMIC DNA]</scope>
    <source>
        <strain evidence="8">Foug A</strain>
    </source>
</reference>
<gene>
    <name evidence="7" type="ORF">SCLCIDRAFT_24694</name>
</gene>
<keyword evidence="8" id="KW-1185">Reference proteome</keyword>
<dbReference type="Proteomes" id="UP000053989">
    <property type="component" value="Unassembled WGS sequence"/>
</dbReference>
<sequence length="548" mass="60279">MPPSTRPATPGPSSQPQVHKRYAGDVLLSRETKKPRIDPQLSETRAQRDSSRDSSKRRRKKKKKVPVVIVGSSVKSDDTAERSGGQSTRSAPTMSQPPPNEIIRYSSMVPEAEVHHATCTSKAATLALSTAASPGANSHVGARATGIAVSHKLNGNSEVEGSSSTTTLLEEKVAQLTQELTAKNELLKSHQALLTQVQQAITCQICLELMYKPFALSPCGHLACYDCLVQWFKAPPPDDRPLGPVISRQKRCPHCRGVVRERPIEVWDVKGIAQSVAKSNLVPGHLSVQTDSPANQNNNADPWGGIFPKIHQRSQRAFPWFISAANNGDGDRTPRGEHMGMLDMEDGGIYRCFDCFHEIWDGVCTSCGRLYPGHRPNPDDDDNHSWPDDGPITDEEDAIDDIVGDPGWLGLEGGDGDDVGDEDHHPLPMHRHIWVDGDVPIARFYHDDLSDDYEDDDDVGDSDYGFDGRGPGIEVHRYEDDDRYESDFIDDEIEIREVPYVADIYEISDSGGEDDFDGWSVGNPRPLHGGRRIVDSESDGSEGGDSDY</sequence>
<reference evidence="7 8" key="1">
    <citation type="submission" date="2014-04" db="EMBL/GenBank/DDBJ databases">
        <authorList>
            <consortium name="DOE Joint Genome Institute"/>
            <person name="Kuo A."/>
            <person name="Kohler A."/>
            <person name="Nagy L.G."/>
            <person name="Floudas D."/>
            <person name="Copeland A."/>
            <person name="Barry K.W."/>
            <person name="Cichocki N."/>
            <person name="Veneault-Fourrey C."/>
            <person name="LaButti K."/>
            <person name="Lindquist E.A."/>
            <person name="Lipzen A."/>
            <person name="Lundell T."/>
            <person name="Morin E."/>
            <person name="Murat C."/>
            <person name="Sun H."/>
            <person name="Tunlid A."/>
            <person name="Henrissat B."/>
            <person name="Grigoriev I.V."/>
            <person name="Hibbett D.S."/>
            <person name="Martin F."/>
            <person name="Nordberg H.P."/>
            <person name="Cantor M.N."/>
            <person name="Hua S.X."/>
        </authorList>
    </citation>
    <scope>NUCLEOTIDE SEQUENCE [LARGE SCALE GENOMIC DNA]</scope>
    <source>
        <strain evidence="7 8">Foug A</strain>
    </source>
</reference>
<dbReference type="GO" id="GO:0008270">
    <property type="term" value="F:zinc ion binding"/>
    <property type="evidence" value="ECO:0007669"/>
    <property type="project" value="UniProtKB-KW"/>
</dbReference>
<evidence type="ECO:0000259" key="6">
    <source>
        <dbReference type="PROSITE" id="PS50089"/>
    </source>
</evidence>
<feature type="compositionally biased region" description="Acidic residues" evidence="5">
    <location>
        <begin position="391"/>
        <end position="403"/>
    </location>
</feature>
<dbReference type="PROSITE" id="PS50089">
    <property type="entry name" value="ZF_RING_2"/>
    <property type="match status" value="1"/>
</dbReference>
<keyword evidence="3" id="KW-0862">Zinc</keyword>
<dbReference type="InterPro" id="IPR018957">
    <property type="entry name" value="Znf_C3HC4_RING-type"/>
</dbReference>
<dbReference type="Gene3D" id="3.30.40.10">
    <property type="entry name" value="Zinc/RING finger domain, C3HC4 (zinc finger)"/>
    <property type="match status" value="1"/>
</dbReference>
<evidence type="ECO:0000313" key="7">
    <source>
        <dbReference type="EMBL" id="KIM62875.1"/>
    </source>
</evidence>
<dbReference type="OrthoDB" id="6105938at2759"/>
<name>A0A0C3DQD9_9AGAM</name>
<dbReference type="SMART" id="SM00184">
    <property type="entry name" value="RING"/>
    <property type="match status" value="1"/>
</dbReference>
<dbReference type="HOGENOM" id="CLU_018730_0_0_1"/>
<feature type="region of interest" description="Disordered" evidence="5">
    <location>
        <begin position="509"/>
        <end position="548"/>
    </location>
</feature>
<feature type="region of interest" description="Disordered" evidence="5">
    <location>
        <begin position="1"/>
        <end position="100"/>
    </location>
</feature>
<feature type="compositionally biased region" description="Polar residues" evidence="5">
    <location>
        <begin position="84"/>
        <end position="94"/>
    </location>
</feature>
<feature type="compositionally biased region" description="Basic and acidic residues" evidence="5">
    <location>
        <begin position="45"/>
        <end position="54"/>
    </location>
</feature>